<evidence type="ECO:0000313" key="1">
    <source>
        <dbReference type="EMBL" id="ORI97713.1"/>
    </source>
</evidence>
<dbReference type="RefSeq" id="WP_004911007.1">
    <property type="nucleotide sequence ID" value="NZ_MPLS01000016.1"/>
</dbReference>
<dbReference type="EMBL" id="MPLS01000016">
    <property type="protein sequence ID" value="ORI97713.1"/>
    <property type="molecule type" value="Genomic_DNA"/>
</dbReference>
<proteinExistence type="predicted"/>
<reference evidence="1 2" key="1">
    <citation type="journal article" date="2017" name="Front. Microbiol.">
        <title>Genomic Characterization of Dairy Associated Leuconostoc Species and Diversity of Leuconostocs in Undefined Mixed Mesophilic Starter Cultures.</title>
        <authorList>
            <person name="Frantzen C.A."/>
            <person name="Kot W."/>
            <person name="Pedersen T.B."/>
            <person name="Ardo Y.M."/>
            <person name="Broadbent J.R."/>
            <person name="Neve H."/>
            <person name="Hansen L.H."/>
            <person name="Dal Bello F."/>
            <person name="Ostlie H.M."/>
            <person name="Kleppen H.P."/>
            <person name="Vogensen F.K."/>
            <person name="Holo H."/>
        </authorList>
    </citation>
    <scope>NUCLEOTIDE SEQUENCE [LARGE SCALE GENOMIC DNA]</scope>
    <source>
        <strain evidence="1 2">LMGCF08</strain>
    </source>
</reference>
<evidence type="ECO:0000313" key="2">
    <source>
        <dbReference type="Proteomes" id="UP000192288"/>
    </source>
</evidence>
<dbReference type="AlphaFoldDB" id="A0A1X0VDC5"/>
<sequence length="291" mass="31728">MKKIITLMMLIVTVVGAFVPIVPVLADEIGKRTYTMIDGRSITIKDSDIVDATDGSKGDRAALDLDSKERTLIINGKTLLMPLVDGKWNEMNNYLFDSDTETLKVNQKPTVGASINAVTPDHLQTSNGWSWQSGHQSGICVAGYNYQNSLKMYDNMCAASFITNATVAIVSPGGLIGKILSVIGISNIDILGINAMNEEIAKLKNAYDKTTDKGFGTVTTTKNGKFYDYFYNDSWGTPQSALSKPDGSDNRTPNNWPGGLNAMHMDFYLGWSCDYNSAGRWVGVNGNKTAY</sequence>
<name>A0A1X0VDC5_LEUPS</name>
<gene>
    <name evidence="1" type="ORF">BMR96_05600</name>
</gene>
<dbReference type="Proteomes" id="UP000192288">
    <property type="component" value="Unassembled WGS sequence"/>
</dbReference>
<comment type="caution">
    <text evidence="1">The sequence shown here is derived from an EMBL/GenBank/DDBJ whole genome shotgun (WGS) entry which is preliminary data.</text>
</comment>
<dbReference type="STRING" id="33968.BMS77_06125"/>
<accession>A0A1X0VDC5</accession>
<organism evidence="1 2">
    <name type="scientific">Leuconostoc pseudomesenteroides</name>
    <dbReference type="NCBI Taxonomy" id="33968"/>
    <lineage>
        <taxon>Bacteria</taxon>
        <taxon>Bacillati</taxon>
        <taxon>Bacillota</taxon>
        <taxon>Bacilli</taxon>
        <taxon>Lactobacillales</taxon>
        <taxon>Lactobacillaceae</taxon>
        <taxon>Leuconostoc</taxon>
    </lineage>
</organism>
<protein>
    <submittedName>
        <fullName evidence="1">Uncharacterized protein</fullName>
    </submittedName>
</protein>